<feature type="region of interest" description="Disordered" evidence="1">
    <location>
        <begin position="53"/>
        <end position="146"/>
    </location>
</feature>
<keyword evidence="2" id="KW-0472">Membrane</keyword>
<keyword evidence="2" id="KW-0812">Transmembrane</keyword>
<keyword evidence="2" id="KW-1133">Transmembrane helix</keyword>
<evidence type="ECO:0000313" key="4">
    <source>
        <dbReference type="Proteomes" id="UP001059380"/>
    </source>
</evidence>
<gene>
    <name evidence="3" type="ORF">MOP44_17365</name>
</gene>
<evidence type="ECO:0000256" key="2">
    <source>
        <dbReference type="SAM" id="Phobius"/>
    </source>
</evidence>
<dbReference type="RefSeq" id="WP_260791521.1">
    <property type="nucleotide sequence ID" value="NZ_CP093313.1"/>
</dbReference>
<evidence type="ECO:0000313" key="3">
    <source>
        <dbReference type="EMBL" id="UWZ82337.1"/>
    </source>
</evidence>
<feature type="transmembrane region" description="Helical" evidence="2">
    <location>
        <begin position="18"/>
        <end position="38"/>
    </location>
</feature>
<feature type="compositionally biased region" description="Low complexity" evidence="1">
    <location>
        <begin position="103"/>
        <end position="121"/>
    </location>
</feature>
<dbReference type="SUPFAM" id="SSF49313">
    <property type="entry name" value="Cadherin-like"/>
    <property type="match status" value="1"/>
</dbReference>
<dbReference type="GO" id="GO:0005509">
    <property type="term" value="F:calcium ion binding"/>
    <property type="evidence" value="ECO:0007669"/>
    <property type="project" value="InterPro"/>
</dbReference>
<dbReference type="InterPro" id="IPR013783">
    <property type="entry name" value="Ig-like_fold"/>
</dbReference>
<proteinExistence type="predicted"/>
<dbReference type="EMBL" id="CP093313">
    <property type="protein sequence ID" value="UWZ82337.1"/>
    <property type="molecule type" value="Genomic_DNA"/>
</dbReference>
<name>A0A9J7BIL5_9BACT</name>
<dbReference type="InterPro" id="IPR015919">
    <property type="entry name" value="Cadherin-like_sf"/>
</dbReference>
<evidence type="ECO:0000256" key="1">
    <source>
        <dbReference type="SAM" id="MobiDB-lite"/>
    </source>
</evidence>
<feature type="transmembrane region" description="Helical" evidence="2">
    <location>
        <begin position="174"/>
        <end position="191"/>
    </location>
</feature>
<dbReference type="Pfam" id="PF05345">
    <property type="entry name" value="He_PIG"/>
    <property type="match status" value="1"/>
</dbReference>
<dbReference type="KEGG" id="orp:MOP44_17365"/>
<feature type="transmembrane region" description="Helical" evidence="2">
    <location>
        <begin position="211"/>
        <end position="229"/>
    </location>
</feature>
<reference evidence="3" key="1">
    <citation type="submission" date="2021-04" db="EMBL/GenBank/DDBJ databases">
        <title>Phylogenetic analysis of Acidobacteriaceae.</title>
        <authorList>
            <person name="Qiu L."/>
            <person name="Zhang Q."/>
        </authorList>
    </citation>
    <scope>NUCLEOTIDE SEQUENCE</scope>
    <source>
        <strain evidence="3">DSM 25168</strain>
    </source>
</reference>
<accession>A0A9J7BIL5</accession>
<dbReference type="Proteomes" id="UP001059380">
    <property type="component" value="Chromosome"/>
</dbReference>
<organism evidence="3 4">
    <name type="scientific">Occallatibacter riparius</name>
    <dbReference type="NCBI Taxonomy" id="1002689"/>
    <lineage>
        <taxon>Bacteria</taxon>
        <taxon>Pseudomonadati</taxon>
        <taxon>Acidobacteriota</taxon>
        <taxon>Terriglobia</taxon>
        <taxon>Terriglobales</taxon>
        <taxon>Acidobacteriaceae</taxon>
        <taxon>Occallatibacter</taxon>
    </lineage>
</organism>
<sequence length="393" mass="40221">MSDDGTINDSNIEMMPRLALGLAIYLVLSTVITAYSVYSLWALHSPKKVPAIAQQNAQTQGKGPKTGADASKTDNKGGDAGNAGQTNTKTGAAAQGAASTDKAGGAQNSGAAGGSAASSGAVDTDKPADKTGTQTQDQGKVGPPSVGGDEKYDLIFSWSWLGLGAKEITGESRLLLLVLFMGAFGSAVYSLKSLGDYRGDNKLKRSWALFYIVQPFEGSGIAVLMYLVVRGGFLSGTTTDVNVFGTCAIAGLAGAFSDTAFMKLNEVFNTLFKPQDNRGGKIDGNAGKVDANAGKTDANAGKVGGFAVSTPSPLPDAPVGQPYRAQLKAENGIGNLVWSVIPALPDGLALSATTGVIIGTPKTAQAAKDYTFTVKDSSTPPATAIKTLSLTIH</sequence>
<dbReference type="GO" id="GO:0016020">
    <property type="term" value="C:membrane"/>
    <property type="evidence" value="ECO:0007669"/>
    <property type="project" value="InterPro"/>
</dbReference>
<protein>
    <submittedName>
        <fullName evidence="3">Ig domain-containing protein</fullName>
    </submittedName>
</protein>
<dbReference type="Gene3D" id="2.60.40.10">
    <property type="entry name" value="Immunoglobulins"/>
    <property type="match status" value="1"/>
</dbReference>
<dbReference type="AlphaFoldDB" id="A0A9J7BIL5"/>
<keyword evidence="4" id="KW-1185">Reference proteome</keyword>